<dbReference type="PIRSF" id="PIRSF001435">
    <property type="entry name" value="Nth"/>
    <property type="match status" value="1"/>
</dbReference>
<keyword evidence="8 12" id="KW-0238">DNA-binding</keyword>
<dbReference type="InterPro" id="IPR005759">
    <property type="entry name" value="Nth"/>
</dbReference>
<keyword evidence="6 12" id="KW-0408">Iron</keyword>
<protein>
    <recommendedName>
        <fullName evidence="12">Endonuclease III</fullName>
        <ecNumber evidence="12">4.2.99.18</ecNumber>
    </recommendedName>
    <alternativeName>
        <fullName evidence="12">DNA-(apurinic or apyrimidinic site) lyase</fullName>
    </alternativeName>
</protein>
<dbReference type="PROSITE" id="PS00764">
    <property type="entry name" value="ENDONUCLEASE_III_1"/>
    <property type="match status" value="1"/>
</dbReference>
<feature type="binding site" evidence="12">
    <location>
        <position position="205"/>
    </location>
    <ligand>
        <name>[4Fe-4S] cluster</name>
        <dbReference type="ChEBI" id="CHEBI:49883"/>
    </ligand>
</feature>
<evidence type="ECO:0000256" key="7">
    <source>
        <dbReference type="ARBA" id="ARBA00023014"/>
    </source>
</evidence>
<keyword evidence="7 12" id="KW-0411">Iron-sulfur</keyword>
<dbReference type="Gene3D" id="1.10.1670.10">
    <property type="entry name" value="Helix-hairpin-Helix base-excision DNA repair enzymes (C-terminal)"/>
    <property type="match status" value="1"/>
</dbReference>
<dbReference type="GO" id="GO:0140078">
    <property type="term" value="F:class I DNA-(apurinic or apyrimidinic site) endonuclease activity"/>
    <property type="evidence" value="ECO:0007669"/>
    <property type="project" value="UniProtKB-EC"/>
</dbReference>
<keyword evidence="10 12" id="KW-0456">Lyase</keyword>
<evidence type="ECO:0000259" key="13">
    <source>
        <dbReference type="SMART" id="SM00478"/>
    </source>
</evidence>
<evidence type="ECO:0000313" key="16">
    <source>
        <dbReference type="Proteomes" id="UP000248798"/>
    </source>
</evidence>
<keyword evidence="9 12" id="KW-0234">DNA repair</keyword>
<dbReference type="SUPFAM" id="SSF48150">
    <property type="entry name" value="DNA-glycosylase"/>
    <property type="match status" value="1"/>
</dbReference>
<reference evidence="14 17" key="2">
    <citation type="submission" date="2019-02" db="EMBL/GenBank/DDBJ databases">
        <title>Complete genome sequence of Desulfobacter hydrogenophilus AcRS1.</title>
        <authorList>
            <person name="Marietou A."/>
            <person name="Lund M.B."/>
            <person name="Marshall I.P.G."/>
            <person name="Schreiber L."/>
            <person name="Jorgensen B."/>
        </authorList>
    </citation>
    <scope>NUCLEOTIDE SEQUENCE [LARGE SCALE GENOMIC DNA]</scope>
    <source>
        <strain evidence="14 17">AcRS1</strain>
    </source>
</reference>
<dbReference type="GO" id="GO:0019104">
    <property type="term" value="F:DNA N-glycosylase activity"/>
    <property type="evidence" value="ECO:0007669"/>
    <property type="project" value="UniProtKB-UniRule"/>
</dbReference>
<dbReference type="GO" id="GO:0051539">
    <property type="term" value="F:4 iron, 4 sulfur cluster binding"/>
    <property type="evidence" value="ECO:0007669"/>
    <property type="project" value="UniProtKB-UniRule"/>
</dbReference>
<accession>A0A328FC50</accession>
<dbReference type="InterPro" id="IPR023170">
    <property type="entry name" value="HhH_base_excis_C"/>
</dbReference>
<dbReference type="InterPro" id="IPR003651">
    <property type="entry name" value="Endonuclease3_FeS-loop_motif"/>
</dbReference>
<evidence type="ECO:0000256" key="1">
    <source>
        <dbReference type="ARBA" id="ARBA00008343"/>
    </source>
</evidence>
<keyword evidence="17" id="KW-1185">Reference proteome</keyword>
<keyword evidence="2 12" id="KW-0004">4Fe-4S</keyword>
<dbReference type="FunFam" id="1.10.1670.10:FF:000001">
    <property type="entry name" value="Endonuclease III"/>
    <property type="match status" value="1"/>
</dbReference>
<keyword evidence="15" id="KW-0255">Endonuclease</keyword>
<evidence type="ECO:0000313" key="14">
    <source>
        <dbReference type="EMBL" id="QBH13916.1"/>
    </source>
</evidence>
<dbReference type="SMART" id="SM00525">
    <property type="entry name" value="FES"/>
    <property type="match status" value="1"/>
</dbReference>
<dbReference type="NCBIfam" id="TIGR01083">
    <property type="entry name" value="nth"/>
    <property type="match status" value="1"/>
</dbReference>
<keyword evidence="5 12" id="KW-0378">Hydrolase</keyword>
<evidence type="ECO:0000256" key="5">
    <source>
        <dbReference type="ARBA" id="ARBA00022801"/>
    </source>
</evidence>
<dbReference type="CDD" id="cd00056">
    <property type="entry name" value="ENDO3c"/>
    <property type="match status" value="1"/>
</dbReference>
<keyword evidence="11 12" id="KW-0326">Glycosidase</keyword>
<evidence type="ECO:0000256" key="2">
    <source>
        <dbReference type="ARBA" id="ARBA00022485"/>
    </source>
</evidence>
<gene>
    <name evidence="12 15" type="primary">nth</name>
    <name evidence="15" type="ORF">DO021_10240</name>
    <name evidence="14" type="ORF">EYB58_13875</name>
</gene>
<evidence type="ECO:0000256" key="10">
    <source>
        <dbReference type="ARBA" id="ARBA00023239"/>
    </source>
</evidence>
<feature type="binding site" evidence="12">
    <location>
        <position position="189"/>
    </location>
    <ligand>
        <name>[4Fe-4S] cluster</name>
        <dbReference type="ChEBI" id="CHEBI:49883"/>
    </ligand>
</feature>
<dbReference type="Proteomes" id="UP000293902">
    <property type="component" value="Chromosome"/>
</dbReference>
<dbReference type="GO" id="GO:0003677">
    <property type="term" value="F:DNA binding"/>
    <property type="evidence" value="ECO:0007669"/>
    <property type="project" value="UniProtKB-UniRule"/>
</dbReference>
<evidence type="ECO:0000256" key="8">
    <source>
        <dbReference type="ARBA" id="ARBA00023125"/>
    </source>
</evidence>
<keyword evidence="15" id="KW-0540">Nuclease</keyword>
<keyword evidence="3 12" id="KW-0479">Metal-binding</keyword>
<name>A0A328FC50_9BACT</name>
<dbReference type="EMBL" id="QLNI01000018">
    <property type="protein sequence ID" value="RAM02148.1"/>
    <property type="molecule type" value="Genomic_DNA"/>
</dbReference>
<feature type="binding site" evidence="12">
    <location>
        <position position="196"/>
    </location>
    <ligand>
        <name>[4Fe-4S] cluster</name>
        <dbReference type="ChEBI" id="CHEBI:49883"/>
    </ligand>
</feature>
<dbReference type="InterPro" id="IPR011257">
    <property type="entry name" value="DNA_glycosylase"/>
</dbReference>
<reference evidence="15 16" key="1">
    <citation type="submission" date="2018-06" db="EMBL/GenBank/DDBJ databases">
        <title>Complete Genome Sequence of Desulfobacter hydrogenophilus (DSM3380).</title>
        <authorList>
            <person name="Marietou A."/>
            <person name="Schreiber L."/>
            <person name="Marshall I."/>
            <person name="Jorgensen B."/>
        </authorList>
    </citation>
    <scope>NUCLEOTIDE SEQUENCE [LARGE SCALE GENOMIC DNA]</scope>
    <source>
        <strain evidence="15 16">DSM 3380</strain>
    </source>
</reference>
<dbReference type="Proteomes" id="UP000248798">
    <property type="component" value="Unassembled WGS sequence"/>
</dbReference>
<evidence type="ECO:0000256" key="4">
    <source>
        <dbReference type="ARBA" id="ARBA00022763"/>
    </source>
</evidence>
<evidence type="ECO:0000256" key="6">
    <source>
        <dbReference type="ARBA" id="ARBA00023004"/>
    </source>
</evidence>
<dbReference type="OrthoDB" id="9800977at2"/>
<feature type="domain" description="HhH-GPD" evidence="13">
    <location>
        <begin position="40"/>
        <end position="187"/>
    </location>
</feature>
<dbReference type="EMBL" id="CP036313">
    <property type="protein sequence ID" value="QBH13916.1"/>
    <property type="molecule type" value="Genomic_DNA"/>
</dbReference>
<dbReference type="InterPro" id="IPR003265">
    <property type="entry name" value="HhH-GPD_domain"/>
</dbReference>
<sequence>MEQVSNFVSIIIERLKAHYPVVNTQLDHTNPFELLIATILSAQCTDNQVNKVTTVLFARYPDPDALAGANLDDIKKIIFSTGFYNNKAKNIKACANKIQKEFNGKVPRGINALTSLPGVGRKTANVVRSVCFNIPTIVVDTHVLRVSRRLGLTRATDSVKVEFELMDILPKTVWNDIGLQFIYFGRQICHARKPACNRCFFNDLCPFALTALPDA</sequence>
<dbReference type="Pfam" id="PF00730">
    <property type="entry name" value="HhH-GPD"/>
    <property type="match status" value="1"/>
</dbReference>
<dbReference type="GO" id="GO:0006285">
    <property type="term" value="P:base-excision repair, AP site formation"/>
    <property type="evidence" value="ECO:0007669"/>
    <property type="project" value="TreeGrafter"/>
</dbReference>
<evidence type="ECO:0000256" key="3">
    <source>
        <dbReference type="ARBA" id="ARBA00022723"/>
    </source>
</evidence>
<comment type="catalytic activity">
    <reaction evidence="12">
        <text>2'-deoxyribonucleotide-(2'-deoxyribose 5'-phosphate)-2'-deoxyribonucleotide-DNA = a 3'-end 2'-deoxyribonucleotide-(2,3-dehydro-2,3-deoxyribose 5'-phosphate)-DNA + a 5'-end 5'-phospho-2'-deoxyribonucleoside-DNA + H(+)</text>
        <dbReference type="Rhea" id="RHEA:66592"/>
        <dbReference type="Rhea" id="RHEA-COMP:13180"/>
        <dbReference type="Rhea" id="RHEA-COMP:16897"/>
        <dbReference type="Rhea" id="RHEA-COMP:17067"/>
        <dbReference type="ChEBI" id="CHEBI:15378"/>
        <dbReference type="ChEBI" id="CHEBI:136412"/>
        <dbReference type="ChEBI" id="CHEBI:157695"/>
        <dbReference type="ChEBI" id="CHEBI:167181"/>
        <dbReference type="EC" id="4.2.99.18"/>
    </reaction>
</comment>
<evidence type="ECO:0000256" key="11">
    <source>
        <dbReference type="ARBA" id="ARBA00023295"/>
    </source>
</evidence>
<organism evidence="15 16">
    <name type="scientific">Desulfobacter hydrogenophilus</name>
    <dbReference type="NCBI Taxonomy" id="2291"/>
    <lineage>
        <taxon>Bacteria</taxon>
        <taxon>Pseudomonadati</taxon>
        <taxon>Thermodesulfobacteriota</taxon>
        <taxon>Desulfobacteria</taxon>
        <taxon>Desulfobacterales</taxon>
        <taxon>Desulfobacteraceae</taxon>
        <taxon>Desulfobacter</taxon>
    </lineage>
</organism>
<evidence type="ECO:0000313" key="15">
    <source>
        <dbReference type="EMBL" id="RAM02148.1"/>
    </source>
</evidence>
<dbReference type="FunFam" id="1.10.340.30:FF:000001">
    <property type="entry name" value="Endonuclease III"/>
    <property type="match status" value="1"/>
</dbReference>
<dbReference type="GO" id="GO:0046872">
    <property type="term" value="F:metal ion binding"/>
    <property type="evidence" value="ECO:0007669"/>
    <property type="project" value="UniProtKB-KW"/>
</dbReference>
<evidence type="ECO:0000256" key="9">
    <source>
        <dbReference type="ARBA" id="ARBA00023204"/>
    </source>
</evidence>
<dbReference type="InterPro" id="IPR004035">
    <property type="entry name" value="Endouclease-III_FeS-bd_BS"/>
</dbReference>
<evidence type="ECO:0000313" key="17">
    <source>
        <dbReference type="Proteomes" id="UP000293902"/>
    </source>
</evidence>
<comment type="similarity">
    <text evidence="1 12">Belongs to the Nth/MutY family.</text>
</comment>
<feature type="binding site" evidence="12">
    <location>
        <position position="199"/>
    </location>
    <ligand>
        <name>[4Fe-4S] cluster</name>
        <dbReference type="ChEBI" id="CHEBI:49883"/>
    </ligand>
</feature>
<dbReference type="AlphaFoldDB" id="A0A328FC50"/>
<dbReference type="HAMAP" id="MF_00942">
    <property type="entry name" value="Nth"/>
    <property type="match status" value="1"/>
</dbReference>
<dbReference type="EC" id="4.2.99.18" evidence="12"/>
<dbReference type="Gene3D" id="1.10.340.30">
    <property type="entry name" value="Hypothetical protein, domain 2"/>
    <property type="match status" value="1"/>
</dbReference>
<dbReference type="Pfam" id="PF00633">
    <property type="entry name" value="HHH"/>
    <property type="match status" value="1"/>
</dbReference>
<dbReference type="PANTHER" id="PTHR10359">
    <property type="entry name" value="A/G-SPECIFIC ADENINE GLYCOSYLASE/ENDONUCLEASE III"/>
    <property type="match status" value="1"/>
</dbReference>
<dbReference type="SMART" id="SM00478">
    <property type="entry name" value="ENDO3c"/>
    <property type="match status" value="1"/>
</dbReference>
<dbReference type="Pfam" id="PF10576">
    <property type="entry name" value="EndIII_4Fe-2S"/>
    <property type="match status" value="1"/>
</dbReference>
<comment type="cofactor">
    <cofactor evidence="12">
        <name>[4Fe-4S] cluster</name>
        <dbReference type="ChEBI" id="CHEBI:49883"/>
    </cofactor>
    <text evidence="12">Binds 1 [4Fe-4S] cluster.</text>
</comment>
<comment type="function">
    <text evidence="12">DNA repair enzyme that has both DNA N-glycosylase activity and AP-lyase activity. The DNA N-glycosylase activity releases various damaged pyrimidines from DNA by cleaving the N-glycosidic bond, leaving an AP (apurinic/apyrimidinic) site. The AP-lyase activity cleaves the phosphodiester bond 3' to the AP site by a beta-elimination, leaving a 3'-terminal unsaturated sugar and a product with a terminal 5'-phosphate.</text>
</comment>
<dbReference type="PANTHER" id="PTHR10359:SF18">
    <property type="entry name" value="ENDONUCLEASE III"/>
    <property type="match status" value="1"/>
</dbReference>
<proteinExistence type="inferred from homology"/>
<keyword evidence="4 12" id="KW-0227">DNA damage</keyword>
<evidence type="ECO:0000256" key="12">
    <source>
        <dbReference type="HAMAP-Rule" id="MF_00942"/>
    </source>
</evidence>
<dbReference type="InterPro" id="IPR000445">
    <property type="entry name" value="HhH_motif"/>
</dbReference>